<dbReference type="SUPFAM" id="SSF82866">
    <property type="entry name" value="Multidrug efflux transporter AcrB transmembrane domain"/>
    <property type="match status" value="2"/>
</dbReference>
<evidence type="ECO:0000256" key="1">
    <source>
        <dbReference type="SAM" id="Phobius"/>
    </source>
</evidence>
<feature type="transmembrane region" description="Helical" evidence="1">
    <location>
        <begin position="361"/>
        <end position="381"/>
    </location>
</feature>
<dbReference type="GO" id="GO:0042910">
    <property type="term" value="F:xenobiotic transmembrane transporter activity"/>
    <property type="evidence" value="ECO:0007669"/>
    <property type="project" value="TreeGrafter"/>
</dbReference>
<keyword evidence="1" id="KW-0812">Transmembrane</keyword>
<feature type="transmembrane region" description="Helical" evidence="1">
    <location>
        <begin position="12"/>
        <end position="33"/>
    </location>
</feature>
<feature type="transmembrane region" description="Helical" evidence="1">
    <location>
        <begin position="387"/>
        <end position="413"/>
    </location>
</feature>
<dbReference type="Gene3D" id="3.30.70.1440">
    <property type="entry name" value="Multidrug efflux transporter AcrB pore domain"/>
    <property type="match status" value="1"/>
</dbReference>
<dbReference type="GO" id="GO:0005886">
    <property type="term" value="C:plasma membrane"/>
    <property type="evidence" value="ECO:0007669"/>
    <property type="project" value="TreeGrafter"/>
</dbReference>
<gene>
    <name evidence="2" type="ORF">Q4527_19190</name>
</gene>
<dbReference type="Pfam" id="PF00873">
    <property type="entry name" value="ACR_tran"/>
    <property type="match status" value="1"/>
</dbReference>
<comment type="caution">
    <text evidence="2">The sequence shown here is derived from an EMBL/GenBank/DDBJ whole genome shotgun (WGS) entry which is preliminary data.</text>
</comment>
<feature type="transmembrane region" description="Helical" evidence="1">
    <location>
        <begin position="983"/>
        <end position="1005"/>
    </location>
</feature>
<name>A0AAW7Z653_9ALTE</name>
<protein>
    <submittedName>
        <fullName evidence="2">Efflux RND transporter permease subunit</fullName>
    </submittedName>
</protein>
<organism evidence="2 3">
    <name type="scientific">Alteromonas stellipolaris</name>
    <dbReference type="NCBI Taxonomy" id="233316"/>
    <lineage>
        <taxon>Bacteria</taxon>
        <taxon>Pseudomonadati</taxon>
        <taxon>Pseudomonadota</taxon>
        <taxon>Gammaproteobacteria</taxon>
        <taxon>Alteromonadales</taxon>
        <taxon>Alteromonadaceae</taxon>
        <taxon>Alteromonas/Salinimonas group</taxon>
        <taxon>Alteromonas</taxon>
    </lineage>
</organism>
<feature type="transmembrane region" description="Helical" evidence="1">
    <location>
        <begin position="434"/>
        <end position="452"/>
    </location>
</feature>
<dbReference type="PRINTS" id="PR00702">
    <property type="entry name" value="ACRIFLAVINRP"/>
</dbReference>
<dbReference type="SUPFAM" id="SSF82693">
    <property type="entry name" value="Multidrug efflux transporter AcrB pore domain, PN1, PN2, PC1 and PC2 subdomains"/>
    <property type="match status" value="2"/>
</dbReference>
<dbReference type="Gene3D" id="3.30.70.1430">
    <property type="entry name" value="Multidrug efflux transporter AcrB pore domain"/>
    <property type="match status" value="2"/>
</dbReference>
<dbReference type="Gene3D" id="1.20.1640.10">
    <property type="entry name" value="Multidrug efflux transporter AcrB transmembrane domain"/>
    <property type="match status" value="2"/>
</dbReference>
<dbReference type="PANTHER" id="PTHR32063:SF18">
    <property type="entry name" value="CATION EFFLUX SYSTEM PROTEIN"/>
    <property type="match status" value="1"/>
</dbReference>
<dbReference type="Gene3D" id="3.30.2090.10">
    <property type="entry name" value="Multidrug efflux transporter AcrB TolC docking domain, DN and DC subdomains"/>
    <property type="match status" value="2"/>
</dbReference>
<evidence type="ECO:0000313" key="3">
    <source>
        <dbReference type="Proteomes" id="UP001170717"/>
    </source>
</evidence>
<feature type="transmembrane region" description="Helical" evidence="1">
    <location>
        <begin position="905"/>
        <end position="928"/>
    </location>
</feature>
<reference evidence="2" key="1">
    <citation type="submission" date="2023-07" db="EMBL/GenBank/DDBJ databases">
        <title>Genome content predicts the carbon catabolic preferences of heterotrophic bacteria.</title>
        <authorList>
            <person name="Gralka M."/>
        </authorList>
    </citation>
    <scope>NUCLEOTIDE SEQUENCE</scope>
    <source>
        <strain evidence="2">F2M12</strain>
    </source>
</reference>
<sequence>MDIARYSIDKPVNVWLMVVILLLGGIIAMTNIGRLEDPEFTIKQVKVYTSYSGAGAEKVEREITEPLEIAIQQMPQLKKLTSISSPALSEITVEVKSNYDSNELPQIWDELRKRLRDAATSLPTGAQDPVVFDDFGDVYGLYYALSAPDFTTSELREFARLIRRDLLTTEGVAKVTVSGVQTEQIVAYVNPYQLAGLGISFPDLTSLFEENLRPFNGGRVLVDEKNVRLIVERAPDKIKEISNLSLVMPGTNRSIRVSDVATLKLEPADIQSQLIRYNGEEALTVSVSALSNVNIVDVGTRVNAKVDHLLNTLPLGITLTPIYDQAAVVDESVDGFIANLVMSVVVVTLTLCLFMGWRSGVVVGMVLLVTVLGTILIMWLMDIQLQRISLGAMVIAMGMLVDNAIVVAEGMMLRMATGASAKDAASFIVKRTQWPLLGATVIGIAAFSGIGLSDDATGEFLYSLFAVVLVSLMMSWVLAVTLVPVLGELVFRKGVKQTDGDEPTLLQRWFTKTLTGALKLRWVTMAVLFVITVVAYGSFGMVKQGFFPPSNAPLFFVHYWGPQDRDIRATEKIIKEAEERILAQENVTAVTTIIGQGADRFTLTYAPKSANENYGFFMVRVNELENIPAVQEKLSGLLDNIDLDANFYQERMQFGPGSGAKLEARFSGPDAEVLRTLAEEAKGMMLADGNIKDIRHNWREKGVAINTQYDNYNAGIAGVSHSDFSQTVQYASSGLRLGSVQDGDYAYSIVAKMGHPDDTAIQSVRESQVWSSQQRQYVPFTQVSSGLDIVTEELRIHRKDRLRTITVEAEPSDNETAAKAFARIRPQIEAMDIPAGYALEWGGEFESSSDAQAALGAGLPVGFLVMFIISVLLFGHARQPLIIWLVVPMAIVGVVTGLLSTNMPFGFMSLLGFLSLFGMLIKNAIVLIEEIDLQIEEGLEIKKAIVEATLSRLRPVTLAALTTILGMAPLLFDAFFADMAVTIMGGLTFATILTLIAVPVLYSILFKVSYRKAS</sequence>
<dbReference type="Gene3D" id="3.30.70.1320">
    <property type="entry name" value="Multidrug efflux transporter AcrB pore domain like"/>
    <property type="match status" value="1"/>
</dbReference>
<dbReference type="EMBL" id="JAUOQI010000021">
    <property type="protein sequence ID" value="MDO6579532.1"/>
    <property type="molecule type" value="Genomic_DNA"/>
</dbReference>
<dbReference type="PANTHER" id="PTHR32063">
    <property type="match status" value="1"/>
</dbReference>
<dbReference type="SUPFAM" id="SSF82714">
    <property type="entry name" value="Multidrug efflux transporter AcrB TolC docking domain, DN and DC subdomains"/>
    <property type="match status" value="1"/>
</dbReference>
<keyword evidence="1" id="KW-1133">Transmembrane helix</keyword>
<evidence type="ECO:0000313" key="2">
    <source>
        <dbReference type="EMBL" id="MDO6579532.1"/>
    </source>
</evidence>
<feature type="transmembrane region" description="Helical" evidence="1">
    <location>
        <begin position="853"/>
        <end position="874"/>
    </location>
</feature>
<dbReference type="GeneID" id="83257949"/>
<feature type="transmembrane region" description="Helical" evidence="1">
    <location>
        <begin position="522"/>
        <end position="542"/>
    </location>
</feature>
<dbReference type="RefSeq" id="WP_061997569.1">
    <property type="nucleotide sequence ID" value="NZ_CAXIBE010000015.1"/>
</dbReference>
<feature type="transmembrane region" description="Helical" evidence="1">
    <location>
        <begin position="464"/>
        <end position="486"/>
    </location>
</feature>
<dbReference type="InterPro" id="IPR027463">
    <property type="entry name" value="AcrB_DN_DC_subdom"/>
</dbReference>
<feature type="transmembrane region" description="Helical" evidence="1">
    <location>
        <begin position="881"/>
        <end position="899"/>
    </location>
</feature>
<accession>A0AAW7Z653</accession>
<proteinExistence type="predicted"/>
<feature type="transmembrane region" description="Helical" evidence="1">
    <location>
        <begin position="336"/>
        <end position="354"/>
    </location>
</feature>
<dbReference type="InterPro" id="IPR001036">
    <property type="entry name" value="Acrflvin-R"/>
</dbReference>
<dbReference type="Proteomes" id="UP001170717">
    <property type="component" value="Unassembled WGS sequence"/>
</dbReference>
<keyword evidence="1" id="KW-0472">Membrane</keyword>
<dbReference type="AlphaFoldDB" id="A0AAW7Z653"/>
<feature type="transmembrane region" description="Helical" evidence="1">
    <location>
        <begin position="956"/>
        <end position="977"/>
    </location>
</feature>